<dbReference type="OrthoDB" id="9801841at2"/>
<dbReference type="CDD" id="cd14014">
    <property type="entry name" value="STKc_PknB_like"/>
    <property type="match status" value="1"/>
</dbReference>
<evidence type="ECO:0000256" key="1">
    <source>
        <dbReference type="ARBA" id="ARBA00022679"/>
    </source>
</evidence>
<sequence length="527" mass="56139">MASDPSQDETIPTTPRGARVDFDLDGTFTVAPALPFAGDAPSNPPTASHIALPLGFALHEYTIEALLGAGGFGISYRARDNNLQCQVALKEYLPNDLAVRADGQSVLPRSDADTEAYRLGLERFLAEARVLAGFRHPNIVRVTRFFEANRTAYMVMDYEQGESLREWLHGHSPVDEAALKRMFLPLLDGLAIVHDAGVVHRDIKPANIYVRDGDGSLVLLDFGAARQTTGVPSRSLTSIVTPGYAPFEQYHTRGAQGPWTDLYALAGVLYWLVTGQKPLEAPSRVKDDIMMPAAAAAAGRFSPAFLAAIDWALRVDEVARPCNVAEFRRALLGEAPVPEPAATASSAPARSSAKGGKGSKGKLAAIGAVAVLALLGLFALTRSVPTLAPPAHTPVAQAPAAETQTTVAPPAAVSAPAKPSAAARVAPSSTVRTQKPPPAQQQPSKPQDPAGPVATLVFEIVPPGEHGVVLVDGKTVGSAPPLKELKLATGKHKVEIRGDKLPRVYHFWVELEPNERRKLWAKFTNEL</sequence>
<feature type="region of interest" description="Disordered" evidence="5">
    <location>
        <begin position="393"/>
        <end position="451"/>
    </location>
</feature>
<keyword evidence="3 7" id="KW-0418">Kinase</keyword>
<accession>A0A497XLJ3</accession>
<dbReference type="GO" id="GO:0005524">
    <property type="term" value="F:ATP binding"/>
    <property type="evidence" value="ECO:0007669"/>
    <property type="project" value="UniProtKB-KW"/>
</dbReference>
<name>A0A497XLJ3_9PROT</name>
<feature type="domain" description="Protein kinase" evidence="6">
    <location>
        <begin position="61"/>
        <end position="332"/>
    </location>
</feature>
<reference evidence="7 8" key="1">
    <citation type="submission" date="2018-10" db="EMBL/GenBank/DDBJ databases">
        <title>Genomic Encyclopedia of Type Strains, Phase IV (KMG-IV): sequencing the most valuable type-strain genomes for metagenomic binning, comparative biology and taxonomic classification.</title>
        <authorList>
            <person name="Goeker M."/>
        </authorList>
    </citation>
    <scope>NUCLEOTIDE SEQUENCE [LARGE SCALE GENOMIC DNA]</scope>
    <source>
        <strain evidence="7 8">DSM 26916</strain>
    </source>
</reference>
<keyword evidence="4" id="KW-0067">ATP-binding</keyword>
<organism evidence="7 8">
    <name type="scientific">Sulfurisoma sediminicola</name>
    <dbReference type="NCBI Taxonomy" id="1381557"/>
    <lineage>
        <taxon>Bacteria</taxon>
        <taxon>Pseudomonadati</taxon>
        <taxon>Pseudomonadota</taxon>
        <taxon>Betaproteobacteria</taxon>
        <taxon>Nitrosomonadales</taxon>
        <taxon>Sterolibacteriaceae</taxon>
        <taxon>Sulfurisoma</taxon>
    </lineage>
</organism>
<evidence type="ECO:0000256" key="2">
    <source>
        <dbReference type="ARBA" id="ARBA00022741"/>
    </source>
</evidence>
<dbReference type="EMBL" id="RCCI01000004">
    <property type="protein sequence ID" value="RLJ68175.1"/>
    <property type="molecule type" value="Genomic_DNA"/>
</dbReference>
<dbReference type="Pfam" id="PF00069">
    <property type="entry name" value="Pkinase"/>
    <property type="match status" value="1"/>
</dbReference>
<feature type="compositionally biased region" description="Low complexity" evidence="5">
    <location>
        <begin position="393"/>
        <end position="431"/>
    </location>
</feature>
<dbReference type="AlphaFoldDB" id="A0A497XLJ3"/>
<feature type="region of interest" description="Disordered" evidence="5">
    <location>
        <begin position="338"/>
        <end position="359"/>
    </location>
</feature>
<dbReference type="SMART" id="SM00220">
    <property type="entry name" value="S_TKc"/>
    <property type="match status" value="1"/>
</dbReference>
<keyword evidence="7" id="KW-0723">Serine/threonine-protein kinase</keyword>
<evidence type="ECO:0000313" key="7">
    <source>
        <dbReference type="EMBL" id="RLJ68175.1"/>
    </source>
</evidence>
<gene>
    <name evidence="7" type="ORF">DFR35_0729</name>
</gene>
<keyword evidence="2" id="KW-0547">Nucleotide-binding</keyword>
<dbReference type="Proteomes" id="UP000268908">
    <property type="component" value="Unassembled WGS sequence"/>
</dbReference>
<dbReference type="InterPro" id="IPR000719">
    <property type="entry name" value="Prot_kinase_dom"/>
</dbReference>
<dbReference type="GO" id="GO:0004674">
    <property type="term" value="F:protein serine/threonine kinase activity"/>
    <property type="evidence" value="ECO:0007669"/>
    <property type="project" value="UniProtKB-KW"/>
</dbReference>
<keyword evidence="1" id="KW-0808">Transferase</keyword>
<evidence type="ECO:0000259" key="6">
    <source>
        <dbReference type="PROSITE" id="PS50011"/>
    </source>
</evidence>
<feature type="compositionally biased region" description="Polar residues" evidence="5">
    <location>
        <begin position="1"/>
        <end position="13"/>
    </location>
</feature>
<evidence type="ECO:0000313" key="8">
    <source>
        <dbReference type="Proteomes" id="UP000268908"/>
    </source>
</evidence>
<dbReference type="Gene3D" id="1.10.510.10">
    <property type="entry name" value="Transferase(Phosphotransferase) domain 1"/>
    <property type="match status" value="1"/>
</dbReference>
<dbReference type="InterPro" id="IPR011009">
    <property type="entry name" value="Kinase-like_dom_sf"/>
</dbReference>
<feature type="region of interest" description="Disordered" evidence="5">
    <location>
        <begin position="1"/>
        <end position="20"/>
    </location>
</feature>
<proteinExistence type="predicted"/>
<dbReference type="InterPro" id="IPR008271">
    <property type="entry name" value="Ser/Thr_kinase_AS"/>
</dbReference>
<feature type="compositionally biased region" description="Low complexity" evidence="5">
    <location>
        <begin position="340"/>
        <end position="354"/>
    </location>
</feature>
<dbReference type="PANTHER" id="PTHR43289:SF34">
    <property type="entry name" value="SERINE_THREONINE-PROTEIN KINASE YBDM-RELATED"/>
    <property type="match status" value="1"/>
</dbReference>
<evidence type="ECO:0000256" key="5">
    <source>
        <dbReference type="SAM" id="MobiDB-lite"/>
    </source>
</evidence>
<evidence type="ECO:0000256" key="3">
    <source>
        <dbReference type="ARBA" id="ARBA00022777"/>
    </source>
</evidence>
<dbReference type="RefSeq" id="WP_121240096.1">
    <property type="nucleotide sequence ID" value="NZ_BHVV01000001.1"/>
</dbReference>
<comment type="caution">
    <text evidence="7">The sequence shown here is derived from an EMBL/GenBank/DDBJ whole genome shotgun (WGS) entry which is preliminary data.</text>
</comment>
<dbReference type="PROSITE" id="PS50011">
    <property type="entry name" value="PROTEIN_KINASE_DOM"/>
    <property type="match status" value="1"/>
</dbReference>
<evidence type="ECO:0000256" key="4">
    <source>
        <dbReference type="ARBA" id="ARBA00022840"/>
    </source>
</evidence>
<keyword evidence="8" id="KW-1185">Reference proteome</keyword>
<dbReference type="SUPFAM" id="SSF56112">
    <property type="entry name" value="Protein kinase-like (PK-like)"/>
    <property type="match status" value="1"/>
</dbReference>
<feature type="compositionally biased region" description="Low complexity" evidence="5">
    <location>
        <begin position="441"/>
        <end position="450"/>
    </location>
</feature>
<protein>
    <submittedName>
        <fullName evidence="7">Serine/threonine protein kinase</fullName>
    </submittedName>
</protein>
<dbReference type="PROSITE" id="PS00108">
    <property type="entry name" value="PROTEIN_KINASE_ST"/>
    <property type="match status" value="1"/>
</dbReference>
<dbReference type="PANTHER" id="PTHR43289">
    <property type="entry name" value="MITOGEN-ACTIVATED PROTEIN KINASE KINASE KINASE 20-RELATED"/>
    <property type="match status" value="1"/>
</dbReference>